<keyword evidence="4" id="KW-1185">Reference proteome</keyword>
<dbReference type="InterPro" id="IPR011105">
    <property type="entry name" value="Cell_wall_hydrolase_SleB"/>
</dbReference>
<dbReference type="InterPro" id="IPR042047">
    <property type="entry name" value="SleB_dom1"/>
</dbReference>
<dbReference type="GO" id="GO:0016787">
    <property type="term" value="F:hydrolase activity"/>
    <property type="evidence" value="ECO:0007669"/>
    <property type="project" value="UniProtKB-KW"/>
</dbReference>
<dbReference type="PROSITE" id="PS51782">
    <property type="entry name" value="LYSM"/>
    <property type="match status" value="1"/>
</dbReference>
<evidence type="ECO:0000256" key="1">
    <source>
        <dbReference type="SAM" id="SignalP"/>
    </source>
</evidence>
<dbReference type="InterPro" id="IPR018392">
    <property type="entry name" value="LysM"/>
</dbReference>
<gene>
    <name evidence="3" type="ORF">FHR92_001326</name>
</gene>
<sequence length="332" mass="36333">MIRNSRLMSTRMLIALFVMILLCRSPLSAAAALKEATVVGGVTVTMNGEKVKMSDPVRMLDGKLYAPVARMTEVFGAKAAWDQDNFELTIHNAFGDKIVLSDGVPVVYFNGSRYLMDTAPIMVDGKTYAPLRDLAEMLHGAVKWNAEELLLELQAVQSAVVTEEAGLTEISKQYDVREAELAKRNGLENAADVKAGTALRVVMPTLLGNEAKPYTEKDYKLLARITQVEAGYESYEGQLAVANVILNRVKDSQFPETIYDVIYSGKQFPAAHNGKLDKSVPNASVLRAVKDALNGKNNVEDAVYFFNPDVSKGSFWSGLDVVTTIGNHSFAK</sequence>
<reference evidence="3 4" key="1">
    <citation type="submission" date="2020-08" db="EMBL/GenBank/DDBJ databases">
        <title>Genomic Encyclopedia of Type Strains, Phase III (KMG-III): the genomes of soil and plant-associated and newly described type strains.</title>
        <authorList>
            <person name="Whitman W."/>
        </authorList>
    </citation>
    <scope>NUCLEOTIDE SEQUENCE [LARGE SCALE GENOMIC DNA]</scope>
    <source>
        <strain evidence="3 4">CECT 8693</strain>
    </source>
</reference>
<feature type="chain" id="PRO_5030533979" evidence="1">
    <location>
        <begin position="32"/>
        <end position="332"/>
    </location>
</feature>
<dbReference type="SUPFAM" id="SSF55383">
    <property type="entry name" value="Copper amine oxidase, domain N"/>
    <property type="match status" value="2"/>
</dbReference>
<dbReference type="InterPro" id="IPR012854">
    <property type="entry name" value="Cu_amine_oxidase-like_N"/>
</dbReference>
<feature type="domain" description="LysM" evidence="2">
    <location>
        <begin position="157"/>
        <end position="201"/>
    </location>
</feature>
<dbReference type="RefSeq" id="WP_312870006.1">
    <property type="nucleotide sequence ID" value="NZ_JACJIP010000006.1"/>
</dbReference>
<protein>
    <submittedName>
        <fullName evidence="3">Spore germination cell wall hydrolase CwlJ-like protein</fullName>
    </submittedName>
</protein>
<evidence type="ECO:0000313" key="4">
    <source>
        <dbReference type="Proteomes" id="UP000567067"/>
    </source>
</evidence>
<dbReference type="EMBL" id="JACJIP010000006">
    <property type="protein sequence ID" value="MBA9084865.1"/>
    <property type="molecule type" value="Genomic_DNA"/>
</dbReference>
<name>A0A7W3SRE7_9BACL</name>
<keyword evidence="3" id="KW-0378">Hydrolase</keyword>
<keyword evidence="1" id="KW-0732">Signal</keyword>
<evidence type="ECO:0000259" key="2">
    <source>
        <dbReference type="PROSITE" id="PS51782"/>
    </source>
</evidence>
<dbReference type="Proteomes" id="UP000567067">
    <property type="component" value="Unassembled WGS sequence"/>
</dbReference>
<dbReference type="Pfam" id="PF07486">
    <property type="entry name" value="Hydrolase_2"/>
    <property type="match status" value="1"/>
</dbReference>
<dbReference type="Gene3D" id="3.30.457.10">
    <property type="entry name" value="Copper amine oxidase-like, N-terminal domain"/>
    <property type="match status" value="1"/>
</dbReference>
<accession>A0A7W3SRE7</accession>
<dbReference type="Gene3D" id="6.20.240.60">
    <property type="match status" value="1"/>
</dbReference>
<dbReference type="Pfam" id="PF07833">
    <property type="entry name" value="Cu_amine_oxidN1"/>
    <property type="match status" value="1"/>
</dbReference>
<feature type="signal peptide" evidence="1">
    <location>
        <begin position="1"/>
        <end position="31"/>
    </location>
</feature>
<dbReference type="InterPro" id="IPR036582">
    <property type="entry name" value="Mao_N_sf"/>
</dbReference>
<dbReference type="AlphaFoldDB" id="A0A7W3SRE7"/>
<evidence type="ECO:0000313" key="3">
    <source>
        <dbReference type="EMBL" id="MBA9084865.1"/>
    </source>
</evidence>
<dbReference type="Gene3D" id="1.10.10.2520">
    <property type="entry name" value="Cell wall hydrolase SleB, domain 1"/>
    <property type="match status" value="1"/>
</dbReference>
<proteinExistence type="predicted"/>
<comment type="caution">
    <text evidence="3">The sequence shown here is derived from an EMBL/GenBank/DDBJ whole genome shotgun (WGS) entry which is preliminary data.</text>
</comment>
<organism evidence="3 4">
    <name type="scientific">Fontibacillus solani</name>
    <dbReference type="NCBI Taxonomy" id="1572857"/>
    <lineage>
        <taxon>Bacteria</taxon>
        <taxon>Bacillati</taxon>
        <taxon>Bacillota</taxon>
        <taxon>Bacilli</taxon>
        <taxon>Bacillales</taxon>
        <taxon>Paenibacillaceae</taxon>
        <taxon>Fontibacillus</taxon>
    </lineage>
</organism>